<name>A0A2Z6MAJ3_TRISU</name>
<evidence type="ECO:0000256" key="3">
    <source>
        <dbReference type="ARBA" id="ARBA00022771"/>
    </source>
</evidence>
<dbReference type="PANTHER" id="PTHR46481:SF10">
    <property type="entry name" value="ZINC FINGER BED DOMAIN-CONTAINING PROTEIN 39"/>
    <property type="match status" value="1"/>
</dbReference>
<evidence type="ECO:0000313" key="6">
    <source>
        <dbReference type="EMBL" id="GAU28851.1"/>
    </source>
</evidence>
<evidence type="ECO:0008006" key="8">
    <source>
        <dbReference type="Google" id="ProtNLM"/>
    </source>
</evidence>
<comment type="subcellular location">
    <subcellularLocation>
        <location evidence="1">Nucleus</location>
    </subcellularLocation>
</comment>
<keyword evidence="2" id="KW-0479">Metal-binding</keyword>
<dbReference type="AlphaFoldDB" id="A0A2Z6MAJ3"/>
<dbReference type="InterPro" id="IPR012337">
    <property type="entry name" value="RNaseH-like_sf"/>
</dbReference>
<evidence type="ECO:0000256" key="5">
    <source>
        <dbReference type="ARBA" id="ARBA00023242"/>
    </source>
</evidence>
<dbReference type="GO" id="GO:0008270">
    <property type="term" value="F:zinc ion binding"/>
    <property type="evidence" value="ECO:0007669"/>
    <property type="project" value="UniProtKB-KW"/>
</dbReference>
<evidence type="ECO:0000256" key="4">
    <source>
        <dbReference type="ARBA" id="ARBA00022833"/>
    </source>
</evidence>
<dbReference type="GO" id="GO:0005634">
    <property type="term" value="C:nucleus"/>
    <property type="evidence" value="ECO:0007669"/>
    <property type="project" value="UniProtKB-SubCell"/>
</dbReference>
<protein>
    <recommendedName>
        <fullName evidence="8">hAT-like transposase RNase-H fold domain-containing protein</fullName>
    </recommendedName>
</protein>
<gene>
    <name evidence="6" type="ORF">TSUD_21880</name>
</gene>
<keyword evidence="5" id="KW-0539">Nucleus</keyword>
<dbReference type="Proteomes" id="UP000242715">
    <property type="component" value="Unassembled WGS sequence"/>
</dbReference>
<evidence type="ECO:0000256" key="1">
    <source>
        <dbReference type="ARBA" id="ARBA00004123"/>
    </source>
</evidence>
<organism evidence="6 7">
    <name type="scientific">Trifolium subterraneum</name>
    <name type="common">Subterranean clover</name>
    <dbReference type="NCBI Taxonomy" id="3900"/>
    <lineage>
        <taxon>Eukaryota</taxon>
        <taxon>Viridiplantae</taxon>
        <taxon>Streptophyta</taxon>
        <taxon>Embryophyta</taxon>
        <taxon>Tracheophyta</taxon>
        <taxon>Spermatophyta</taxon>
        <taxon>Magnoliopsida</taxon>
        <taxon>eudicotyledons</taxon>
        <taxon>Gunneridae</taxon>
        <taxon>Pentapetalae</taxon>
        <taxon>rosids</taxon>
        <taxon>fabids</taxon>
        <taxon>Fabales</taxon>
        <taxon>Fabaceae</taxon>
        <taxon>Papilionoideae</taxon>
        <taxon>50 kb inversion clade</taxon>
        <taxon>NPAAA clade</taxon>
        <taxon>Hologalegina</taxon>
        <taxon>IRL clade</taxon>
        <taxon>Trifolieae</taxon>
        <taxon>Trifolium</taxon>
    </lineage>
</organism>
<proteinExistence type="predicted"/>
<reference evidence="7" key="1">
    <citation type="journal article" date="2017" name="Front. Plant Sci.">
        <title>Climate Clever Clovers: New Paradigm to Reduce the Environmental Footprint of Ruminants by Breeding Low Methanogenic Forages Utilizing Haplotype Variation.</title>
        <authorList>
            <person name="Kaur P."/>
            <person name="Appels R."/>
            <person name="Bayer P.E."/>
            <person name="Keeble-Gagnere G."/>
            <person name="Wang J."/>
            <person name="Hirakawa H."/>
            <person name="Shirasawa K."/>
            <person name="Vercoe P."/>
            <person name="Stefanova K."/>
            <person name="Durmic Z."/>
            <person name="Nichols P."/>
            <person name="Revell C."/>
            <person name="Isobe S.N."/>
            <person name="Edwards D."/>
            <person name="Erskine W."/>
        </authorList>
    </citation>
    <scope>NUCLEOTIDE SEQUENCE [LARGE SCALE GENOMIC DNA]</scope>
    <source>
        <strain evidence="7">cv. Daliak</strain>
    </source>
</reference>
<dbReference type="OrthoDB" id="1873329at2759"/>
<dbReference type="EMBL" id="DF973381">
    <property type="protein sequence ID" value="GAU28851.1"/>
    <property type="molecule type" value="Genomic_DNA"/>
</dbReference>
<sequence>MNDNIASILGIIDEEEDKIVDEEEDDDLVMLNGPSVEIDEVGAKQDGARKTRVCSSKEKLRSELASIPSRIRLTSDVWTTVTTQDSAHTGLELSGKVLGALKDWGIDSKIFSLTLDNASSNDSMITILKERLNLQDALLCKGKHFHVRCCAHILNLIVQDGLKVAGNALHKIRKSVKYVKALEGRLTEFRKSIEEVHLTNVVGGFLRLDVSTRWNVTNMMLESAIRFRRAFINLSYNDKNYRHCANIEEWERAEKMCAFLAPF</sequence>
<keyword evidence="3" id="KW-0863">Zinc-finger</keyword>
<dbReference type="PANTHER" id="PTHR46481">
    <property type="entry name" value="ZINC FINGER BED DOMAIN-CONTAINING PROTEIN 4"/>
    <property type="match status" value="1"/>
</dbReference>
<evidence type="ECO:0000256" key="2">
    <source>
        <dbReference type="ARBA" id="ARBA00022723"/>
    </source>
</evidence>
<dbReference type="InterPro" id="IPR052035">
    <property type="entry name" value="ZnF_BED_domain_contain"/>
</dbReference>
<evidence type="ECO:0000313" key="7">
    <source>
        <dbReference type="Proteomes" id="UP000242715"/>
    </source>
</evidence>
<accession>A0A2Z6MAJ3</accession>
<keyword evidence="7" id="KW-1185">Reference proteome</keyword>
<keyword evidence="4" id="KW-0862">Zinc</keyword>
<dbReference type="SUPFAM" id="SSF53098">
    <property type="entry name" value="Ribonuclease H-like"/>
    <property type="match status" value="1"/>
</dbReference>